<keyword evidence="1" id="KW-0539">Nucleus</keyword>
<feature type="compositionally biased region" description="Basic and acidic residues" evidence="2">
    <location>
        <begin position="232"/>
        <end position="247"/>
    </location>
</feature>
<accession>A0A4S9WYL3</accession>
<feature type="region of interest" description="Disordered" evidence="2">
    <location>
        <begin position="197"/>
        <end position="247"/>
    </location>
</feature>
<dbReference type="Pfam" id="PF00172">
    <property type="entry name" value="Zn_clus"/>
    <property type="match status" value="1"/>
</dbReference>
<dbReference type="CDD" id="cd00067">
    <property type="entry name" value="GAL4"/>
    <property type="match status" value="1"/>
</dbReference>
<feature type="domain" description="Zn(2)-C6 fungal-type" evidence="3">
    <location>
        <begin position="160"/>
        <end position="189"/>
    </location>
</feature>
<dbReference type="EMBL" id="QZBS01000158">
    <property type="protein sequence ID" value="THZ71272.1"/>
    <property type="molecule type" value="Genomic_DNA"/>
</dbReference>
<reference evidence="4 5" key="1">
    <citation type="submission" date="2018-10" db="EMBL/GenBank/DDBJ databases">
        <title>Fifty Aureobasidium pullulans genomes reveal a recombining polyextremotolerant generalist.</title>
        <authorList>
            <person name="Gostincar C."/>
            <person name="Turk M."/>
            <person name="Zajc J."/>
            <person name="Gunde-Cimerman N."/>
        </authorList>
    </citation>
    <scope>NUCLEOTIDE SEQUENCE [LARGE SCALE GENOMIC DNA]</scope>
    <source>
        <strain evidence="4 5">EXF-3519</strain>
    </source>
</reference>
<dbReference type="PROSITE" id="PS50048">
    <property type="entry name" value="ZN2_CY6_FUNGAL_2"/>
    <property type="match status" value="1"/>
</dbReference>
<evidence type="ECO:0000256" key="2">
    <source>
        <dbReference type="SAM" id="MobiDB-lite"/>
    </source>
</evidence>
<dbReference type="GO" id="GO:0000981">
    <property type="term" value="F:DNA-binding transcription factor activity, RNA polymerase II-specific"/>
    <property type="evidence" value="ECO:0007669"/>
    <property type="project" value="InterPro"/>
</dbReference>
<protein>
    <recommendedName>
        <fullName evidence="3">Zn(2)-C6 fungal-type domain-containing protein</fullName>
    </recommendedName>
</protein>
<dbReference type="SUPFAM" id="SSF57701">
    <property type="entry name" value="Zn2/Cys6 DNA-binding domain"/>
    <property type="match status" value="1"/>
</dbReference>
<sequence length="247" mass="27228">MKKGLGPQSFTIRASRRSAFCHVRFVTPAKLSLNSHLTFHLPNAQVHLREADPMCVSRLDTRHRFRSCRTPLVPSPSGPKPQARDRAPSLQHTGRRLAFVLFSISNFKTSEAFQVRDRASFFFPLEFAFAIHGLSAMSLPEAHPPSGTSSLKKTITRGHSCMTCSARKVRCDGQRPCATCTKSAVPCSSKPTQPARAKAANAAKRARDRGNVSSTIEHTPDLDKQQSSVAEHINDQGHSHYVEKCSP</sequence>
<evidence type="ECO:0000259" key="3">
    <source>
        <dbReference type="PROSITE" id="PS50048"/>
    </source>
</evidence>
<proteinExistence type="predicted"/>
<evidence type="ECO:0000313" key="5">
    <source>
        <dbReference type="Proteomes" id="UP000309734"/>
    </source>
</evidence>
<evidence type="ECO:0000313" key="4">
    <source>
        <dbReference type="EMBL" id="THZ71272.1"/>
    </source>
</evidence>
<name>A0A4S9WYL3_AURPU</name>
<dbReference type="InterPro" id="IPR001138">
    <property type="entry name" value="Zn2Cys6_DnaBD"/>
</dbReference>
<dbReference type="GO" id="GO:0008270">
    <property type="term" value="F:zinc ion binding"/>
    <property type="evidence" value="ECO:0007669"/>
    <property type="project" value="InterPro"/>
</dbReference>
<dbReference type="SMART" id="SM00066">
    <property type="entry name" value="GAL4"/>
    <property type="match status" value="1"/>
</dbReference>
<gene>
    <name evidence="4" type="ORF">D6C85_05404</name>
</gene>
<organism evidence="4 5">
    <name type="scientific">Aureobasidium pullulans</name>
    <name type="common">Black yeast</name>
    <name type="synonym">Pullularia pullulans</name>
    <dbReference type="NCBI Taxonomy" id="5580"/>
    <lineage>
        <taxon>Eukaryota</taxon>
        <taxon>Fungi</taxon>
        <taxon>Dikarya</taxon>
        <taxon>Ascomycota</taxon>
        <taxon>Pezizomycotina</taxon>
        <taxon>Dothideomycetes</taxon>
        <taxon>Dothideomycetidae</taxon>
        <taxon>Dothideales</taxon>
        <taxon>Saccotheciaceae</taxon>
        <taxon>Aureobasidium</taxon>
    </lineage>
</organism>
<dbReference type="InterPro" id="IPR036864">
    <property type="entry name" value="Zn2-C6_fun-type_DNA-bd_sf"/>
</dbReference>
<dbReference type="Proteomes" id="UP000309734">
    <property type="component" value="Unassembled WGS sequence"/>
</dbReference>
<dbReference type="AlphaFoldDB" id="A0A4S9WYL3"/>
<dbReference type="Gene3D" id="4.10.240.10">
    <property type="entry name" value="Zn(2)-C6 fungal-type DNA-binding domain"/>
    <property type="match status" value="1"/>
</dbReference>
<dbReference type="PROSITE" id="PS00463">
    <property type="entry name" value="ZN2_CY6_FUNGAL_1"/>
    <property type="match status" value="1"/>
</dbReference>
<evidence type="ECO:0000256" key="1">
    <source>
        <dbReference type="ARBA" id="ARBA00023242"/>
    </source>
</evidence>
<feature type="region of interest" description="Disordered" evidence="2">
    <location>
        <begin position="68"/>
        <end position="89"/>
    </location>
</feature>
<comment type="caution">
    <text evidence="4">The sequence shown here is derived from an EMBL/GenBank/DDBJ whole genome shotgun (WGS) entry which is preliminary data.</text>
</comment>